<name>A0A2P1GMM2_9MONO</name>
<reference evidence="4" key="1">
    <citation type="journal article" date="2018" name="Nature">
        <title>The evolutionary history of vertebrate RNA viruses.</title>
        <authorList>
            <person name="Shi M."/>
            <person name="Lin X.D."/>
            <person name="Chen X."/>
            <person name="Tian J.H."/>
            <person name="Chen L.J."/>
            <person name="Li K."/>
            <person name="Wang W."/>
            <person name="Eden J.S."/>
            <person name="Shen J.J."/>
            <person name="Liu L."/>
            <person name="Holmes E.C."/>
            <person name="Zhang Y.Z."/>
        </authorList>
    </citation>
    <scope>NUCLEOTIDE SEQUENCE [LARGE SCALE GENOMIC DNA]</scope>
    <source>
        <strain evidence="4">LQMMTII17328</strain>
    </source>
</reference>
<feature type="zinc finger region" description="C3H1-type" evidence="1">
    <location>
        <begin position="56"/>
        <end position="83"/>
    </location>
</feature>
<evidence type="ECO:0000256" key="1">
    <source>
        <dbReference type="PROSITE-ProRule" id="PRU00723"/>
    </source>
</evidence>
<dbReference type="Proteomes" id="UP000297177">
    <property type="component" value="Segment"/>
</dbReference>
<protein>
    <recommendedName>
        <fullName evidence="3">C3H1-type domain-containing protein</fullName>
    </recommendedName>
</protein>
<sequence length="394" mass="43542">MITNLITTSLRKKKRKEKRKTKPIGGNMASKPVRGGGSGGGSGHRPFHPNQLPQYKARSRICYGFLSGTCKRGISCRYQHDLKCGGEREQLLFSRMKVDQLLLANSKGRAPQMVKDNLLSGVLNEIKKRVPKSEDRCTLGDSDLKTMLNGFEKVNAGLNNPQRLESWDPSGTVDLGRLSLLGNPQRLGWRLGHLKALTCAQLVILLDFLVKALTDMEEEGSEGEGSLWGARHEHSSRGCRYYKSGMCFKMGRCLYSHNPYKLGASDLIRGIAIGLQSLDLGSQPLCEDSGMPSLPQDRKARKDMARALISESAINPRLPKESLLTMAQLIWEWDYVPPSESGPTPPSSGDVPGEVRDMLLTLKALEGPKGVAAALTRYSQEHRGRLLISMEKKM</sequence>
<dbReference type="EMBL" id="MG599981">
    <property type="protein sequence ID" value="AVM87246.1"/>
    <property type="molecule type" value="Viral_cRNA"/>
</dbReference>
<feature type="compositionally biased region" description="Gly residues" evidence="2">
    <location>
        <begin position="34"/>
        <end position="43"/>
    </location>
</feature>
<feature type="domain" description="C3H1-type" evidence="3">
    <location>
        <begin position="56"/>
        <end position="83"/>
    </location>
</feature>
<evidence type="ECO:0000256" key="2">
    <source>
        <dbReference type="SAM" id="MobiDB-lite"/>
    </source>
</evidence>
<dbReference type="Gene3D" id="4.10.1000.10">
    <property type="entry name" value="Zinc finger, CCCH-type"/>
    <property type="match status" value="1"/>
</dbReference>
<dbReference type="SMART" id="SM00356">
    <property type="entry name" value="ZnF_C3H1"/>
    <property type="match status" value="2"/>
</dbReference>
<dbReference type="RefSeq" id="YP_010085050.1">
    <property type="nucleotide sequence ID" value="NC_055176.1"/>
</dbReference>
<dbReference type="GeneID" id="65100080"/>
<keyword evidence="1" id="KW-0479">Metal-binding</keyword>
<evidence type="ECO:0000313" key="4">
    <source>
        <dbReference type="EMBL" id="AVM87246.1"/>
    </source>
</evidence>
<keyword evidence="1" id="KW-0862">Zinc</keyword>
<organism evidence="4">
    <name type="scientific">Wenling thamnaconus septentrionalis filovirus</name>
    <dbReference type="NCBI Taxonomy" id="2116488"/>
    <lineage>
        <taxon>Viruses</taxon>
        <taxon>Riboviria</taxon>
        <taxon>Orthornavirae</taxon>
        <taxon>Negarnaviricota</taxon>
        <taxon>Haploviricotina</taxon>
        <taxon>Monjiviricetes</taxon>
        <taxon>Mononegavirales</taxon>
        <taxon>Filoviridae</taxon>
        <taxon>Thamnovirus</taxon>
        <taxon>Thamnovirus thamnaconi</taxon>
    </lineage>
</organism>
<evidence type="ECO:0000313" key="5">
    <source>
        <dbReference type="Proteomes" id="UP000297177"/>
    </source>
</evidence>
<dbReference type="PROSITE" id="PS50103">
    <property type="entry name" value="ZF_C3H1"/>
    <property type="match status" value="1"/>
</dbReference>
<keyword evidence="1" id="KW-0863">Zinc-finger</keyword>
<evidence type="ECO:0000259" key="3">
    <source>
        <dbReference type="PROSITE" id="PS50103"/>
    </source>
</evidence>
<feature type="region of interest" description="Disordered" evidence="2">
    <location>
        <begin position="1"/>
        <end position="47"/>
    </location>
</feature>
<dbReference type="GO" id="GO:0008270">
    <property type="term" value="F:zinc ion binding"/>
    <property type="evidence" value="ECO:0007669"/>
    <property type="project" value="UniProtKB-KW"/>
</dbReference>
<dbReference type="InterPro" id="IPR000571">
    <property type="entry name" value="Znf_CCCH"/>
</dbReference>
<dbReference type="KEGG" id="vg:65100080"/>
<keyword evidence="5" id="KW-1185">Reference proteome</keyword>
<accession>A0A2P1GMM2</accession>
<feature type="compositionally biased region" description="Basic residues" evidence="2">
    <location>
        <begin position="10"/>
        <end position="22"/>
    </location>
</feature>
<proteinExistence type="predicted"/>